<feature type="domain" description="Aminoglycoside phosphotransferase" evidence="2">
    <location>
        <begin position="34"/>
        <end position="243"/>
    </location>
</feature>
<dbReference type="Gene3D" id="3.90.1200.10">
    <property type="match status" value="1"/>
</dbReference>
<dbReference type="EMBL" id="LT840184">
    <property type="protein sequence ID" value="SMF82670.1"/>
    <property type="molecule type" value="Genomic_DNA"/>
</dbReference>
<keyword evidence="3" id="KW-0808">Transferase</keyword>
<dbReference type="GO" id="GO:0004413">
    <property type="term" value="F:homoserine kinase activity"/>
    <property type="evidence" value="ECO:0007669"/>
    <property type="project" value="TreeGrafter"/>
</dbReference>
<dbReference type="InterPro" id="IPR011009">
    <property type="entry name" value="Kinase-like_dom_sf"/>
</dbReference>
<evidence type="ECO:0000256" key="1">
    <source>
        <dbReference type="ARBA" id="ARBA00038240"/>
    </source>
</evidence>
<evidence type="ECO:0000313" key="4">
    <source>
        <dbReference type="Proteomes" id="UP000192940"/>
    </source>
</evidence>
<protein>
    <submittedName>
        <fullName evidence="3">Putative homoserine kinase type II (Protein kinase fold)</fullName>
    </submittedName>
</protein>
<dbReference type="InterPro" id="IPR002575">
    <property type="entry name" value="Aminoglycoside_PTrfase"/>
</dbReference>
<keyword evidence="3" id="KW-0418">Kinase</keyword>
<dbReference type="InterPro" id="IPR050249">
    <property type="entry name" value="Pseudomonas-type_ThrB"/>
</dbReference>
<dbReference type="Pfam" id="PF01636">
    <property type="entry name" value="APH"/>
    <property type="match status" value="1"/>
</dbReference>
<gene>
    <name evidence="3" type="ORF">SAMN05661091_2217</name>
</gene>
<dbReference type="GO" id="GO:0009088">
    <property type="term" value="P:threonine biosynthetic process"/>
    <property type="evidence" value="ECO:0007669"/>
    <property type="project" value="TreeGrafter"/>
</dbReference>
<dbReference type="STRING" id="1313296.SAMN05661091_2217"/>
<dbReference type="PANTHER" id="PTHR21064:SF6">
    <property type="entry name" value="AMINOGLYCOSIDE PHOSPHOTRANSFERASE DOMAIN-CONTAINING PROTEIN"/>
    <property type="match status" value="1"/>
</dbReference>
<accession>A0A1X7HBY7</accession>
<organism evidence="3 4">
    <name type="scientific">Paenibacillus uliginis N3/975</name>
    <dbReference type="NCBI Taxonomy" id="1313296"/>
    <lineage>
        <taxon>Bacteria</taxon>
        <taxon>Bacillati</taxon>
        <taxon>Bacillota</taxon>
        <taxon>Bacilli</taxon>
        <taxon>Bacillales</taxon>
        <taxon>Paenibacillaceae</taxon>
        <taxon>Paenibacillus</taxon>
    </lineage>
</organism>
<dbReference type="AlphaFoldDB" id="A0A1X7HBY7"/>
<dbReference type="PANTHER" id="PTHR21064">
    <property type="entry name" value="AMINOGLYCOSIDE PHOSPHOTRANSFERASE DOMAIN-CONTAINING PROTEIN-RELATED"/>
    <property type="match status" value="1"/>
</dbReference>
<evidence type="ECO:0000313" key="3">
    <source>
        <dbReference type="EMBL" id="SMF82670.1"/>
    </source>
</evidence>
<name>A0A1X7HBY7_9BACL</name>
<dbReference type="Proteomes" id="UP000192940">
    <property type="component" value="Chromosome I"/>
</dbReference>
<evidence type="ECO:0000259" key="2">
    <source>
        <dbReference type="Pfam" id="PF01636"/>
    </source>
</evidence>
<sequence length="326" mass="37696">MSMRRSDLYMLDSTVIQEICGFLQCPMDGVKCLGGYNNNVYKVNLDNPMVVKILDRALISQEQLISEVEWVLHLSQHNMSVVRPIEVKGTYVNDISNGLCFLVYEKAKGRHIQSRDSEVWNPQLFRQWGHAMGTLHALAVGFNPKHSRGQWHEHEIYHRDLGLLNLTLQEHWKEYHVHMHTLSATDKEFGLIHGDLHQHNLLLDPQHQLTVLDFGDSEYNWFAYDAAVAIYHAVHSVEAGESRREFAKRFTGCFMEGYAQGKGDTSGMHLVDFFLDFRHLYSYVYHTLFSDIDKLTDQQRIYLENMRVSLVRDSSFLGSGCKVFLA</sequence>
<keyword evidence="4" id="KW-1185">Reference proteome</keyword>
<proteinExistence type="inferred from homology"/>
<comment type="similarity">
    <text evidence="1">Belongs to the pseudomonas-type ThrB family.</text>
</comment>
<dbReference type="SUPFAM" id="SSF56112">
    <property type="entry name" value="Protein kinase-like (PK-like)"/>
    <property type="match status" value="1"/>
</dbReference>
<reference evidence="3 4" key="1">
    <citation type="submission" date="2017-04" db="EMBL/GenBank/DDBJ databases">
        <authorList>
            <person name="Afonso C.L."/>
            <person name="Miller P.J."/>
            <person name="Scott M.A."/>
            <person name="Spackman E."/>
            <person name="Goraichik I."/>
            <person name="Dimitrov K.M."/>
            <person name="Suarez D.L."/>
            <person name="Swayne D.E."/>
        </authorList>
    </citation>
    <scope>NUCLEOTIDE SEQUENCE [LARGE SCALE GENOMIC DNA]</scope>
    <source>
        <strain evidence="3 4">N3/975</strain>
    </source>
</reference>